<dbReference type="Gene3D" id="3.50.30.50">
    <property type="entry name" value="Putative cyclase"/>
    <property type="match status" value="1"/>
</dbReference>
<dbReference type="Pfam" id="PF04199">
    <property type="entry name" value="Cyclase"/>
    <property type="match status" value="1"/>
</dbReference>
<name>A0A6L8T559_9FIRM</name>
<organism evidence="1 2">
    <name type="scientific">Blautia wexlerae</name>
    <dbReference type="NCBI Taxonomy" id="418240"/>
    <lineage>
        <taxon>Bacteria</taxon>
        <taxon>Bacillati</taxon>
        <taxon>Bacillota</taxon>
        <taxon>Clostridia</taxon>
        <taxon>Lachnospirales</taxon>
        <taxon>Lachnospiraceae</taxon>
        <taxon>Blautia</taxon>
    </lineage>
</organism>
<dbReference type="GO" id="GO:0019441">
    <property type="term" value="P:L-tryptophan catabolic process to kynurenine"/>
    <property type="evidence" value="ECO:0007669"/>
    <property type="project" value="InterPro"/>
</dbReference>
<dbReference type="PANTHER" id="PTHR31118:SF12">
    <property type="entry name" value="CYCLASE-LIKE PROTEIN 2"/>
    <property type="match status" value="1"/>
</dbReference>
<dbReference type="EMBL" id="WWVQ01000041">
    <property type="protein sequence ID" value="MZL34445.1"/>
    <property type="molecule type" value="Genomic_DNA"/>
</dbReference>
<dbReference type="GeneID" id="75078943"/>
<dbReference type="GO" id="GO:0004061">
    <property type="term" value="F:arylformamidase activity"/>
    <property type="evidence" value="ECO:0007669"/>
    <property type="project" value="InterPro"/>
</dbReference>
<sequence length="273" mass="31575">MKIIDLSFNVEPNLSEPMSIKIKTRPHSGGSKFGRKIVFMGKRSLKDKAMAVIHYMSGKERITKKSFPDQEFINEQRISLSVHTGTHLDAPSHFGTRCEGKRPKTIDEIPLEWCYGNGVVLNFCNKGPCEEISVEDVKKELERIEYCLQENDIVLIRTDTDKKWGKPNYFYEAPGMSREATKFLVESGVKIIGIDCYSLDKPFMAMVKQYYRTNDKKCLWPAHFYGREKEYCHIERLTNLDKIPMNYGFKFCCFPIKLKEMGAAWVRAVAIIE</sequence>
<gene>
    <name evidence="1" type="ORF">GT728_14860</name>
</gene>
<evidence type="ECO:0000313" key="1">
    <source>
        <dbReference type="EMBL" id="MZL34445.1"/>
    </source>
</evidence>
<dbReference type="RefSeq" id="WP_025578799.1">
    <property type="nucleotide sequence ID" value="NZ_WWVI01000040.1"/>
</dbReference>
<dbReference type="Proteomes" id="UP000477285">
    <property type="component" value="Unassembled WGS sequence"/>
</dbReference>
<dbReference type="SUPFAM" id="SSF102198">
    <property type="entry name" value="Putative cyclase"/>
    <property type="match status" value="1"/>
</dbReference>
<accession>A0A6L8T559</accession>
<dbReference type="PANTHER" id="PTHR31118">
    <property type="entry name" value="CYCLASE-LIKE PROTEIN 2"/>
    <property type="match status" value="1"/>
</dbReference>
<evidence type="ECO:0000313" key="2">
    <source>
        <dbReference type="Proteomes" id="UP000477285"/>
    </source>
</evidence>
<dbReference type="InterPro" id="IPR007325">
    <property type="entry name" value="KFase/CYL"/>
</dbReference>
<reference evidence="1 2" key="1">
    <citation type="journal article" date="2019" name="Nat. Med.">
        <title>A library of human gut bacterial isolates paired with longitudinal multiomics data enables mechanistic microbiome research.</title>
        <authorList>
            <person name="Poyet M."/>
            <person name="Groussin M."/>
            <person name="Gibbons S.M."/>
            <person name="Avila-Pacheco J."/>
            <person name="Jiang X."/>
            <person name="Kearney S.M."/>
            <person name="Perrotta A.R."/>
            <person name="Berdy B."/>
            <person name="Zhao S."/>
            <person name="Lieberman T.D."/>
            <person name="Swanson P.K."/>
            <person name="Smith M."/>
            <person name="Roesemann S."/>
            <person name="Alexander J.E."/>
            <person name="Rich S.A."/>
            <person name="Livny J."/>
            <person name="Vlamakis H."/>
            <person name="Clish C."/>
            <person name="Bullock K."/>
            <person name="Deik A."/>
            <person name="Scott J."/>
            <person name="Pierce K.A."/>
            <person name="Xavier R.J."/>
            <person name="Alm E.J."/>
        </authorList>
    </citation>
    <scope>NUCLEOTIDE SEQUENCE [LARGE SCALE GENOMIC DNA]</scope>
    <source>
        <strain evidence="1 2">BIOML-A1</strain>
    </source>
</reference>
<protein>
    <submittedName>
        <fullName evidence="1">Cyclase family protein</fullName>
    </submittedName>
</protein>
<comment type="caution">
    <text evidence="1">The sequence shown here is derived from an EMBL/GenBank/DDBJ whole genome shotgun (WGS) entry which is preliminary data.</text>
</comment>
<dbReference type="AlphaFoldDB" id="A0A6L8T559"/>
<proteinExistence type="predicted"/>
<dbReference type="InterPro" id="IPR037175">
    <property type="entry name" value="KFase_sf"/>
</dbReference>